<protein>
    <submittedName>
        <fullName evidence="5">TonB-dependent receptor plug domain-containing protein</fullName>
    </submittedName>
</protein>
<keyword evidence="3" id="KW-0998">Cell outer membrane</keyword>
<evidence type="ECO:0000259" key="4">
    <source>
        <dbReference type="Pfam" id="PF07715"/>
    </source>
</evidence>
<dbReference type="Proteomes" id="UP001199816">
    <property type="component" value="Unassembled WGS sequence"/>
</dbReference>
<evidence type="ECO:0000313" key="5">
    <source>
        <dbReference type="EMBL" id="MCD2422535.1"/>
    </source>
</evidence>
<evidence type="ECO:0000313" key="6">
    <source>
        <dbReference type="Proteomes" id="UP001199816"/>
    </source>
</evidence>
<keyword evidence="5" id="KW-0675">Receptor</keyword>
<keyword evidence="6" id="KW-1185">Reference proteome</keyword>
<organism evidence="5 6">
    <name type="scientific">Niabella pedocola</name>
    <dbReference type="NCBI Taxonomy" id="1752077"/>
    <lineage>
        <taxon>Bacteria</taxon>
        <taxon>Pseudomonadati</taxon>
        <taxon>Bacteroidota</taxon>
        <taxon>Chitinophagia</taxon>
        <taxon>Chitinophagales</taxon>
        <taxon>Chitinophagaceae</taxon>
        <taxon>Niabella</taxon>
    </lineage>
</organism>
<reference evidence="5 6" key="1">
    <citation type="submission" date="2021-11" db="EMBL/GenBank/DDBJ databases">
        <title>Genomic of Niabella pedocola.</title>
        <authorList>
            <person name="Wu T."/>
        </authorList>
    </citation>
    <scope>NUCLEOTIDE SEQUENCE [LARGE SCALE GENOMIC DNA]</scope>
    <source>
        <strain evidence="5 6">JCM 31011</strain>
    </source>
</reference>
<gene>
    <name evidence="5" type="ORF">LQ567_07150</name>
</gene>
<dbReference type="InterPro" id="IPR036942">
    <property type="entry name" value="Beta-barrel_TonB_sf"/>
</dbReference>
<proteinExistence type="predicted"/>
<dbReference type="Gene3D" id="2.170.130.10">
    <property type="entry name" value="TonB-dependent receptor, plug domain"/>
    <property type="match status" value="1"/>
</dbReference>
<comment type="subcellular location">
    <subcellularLocation>
        <location evidence="1">Cell outer membrane</location>
    </subcellularLocation>
</comment>
<dbReference type="EMBL" id="JAJNEC010000004">
    <property type="protein sequence ID" value="MCD2422535.1"/>
    <property type="molecule type" value="Genomic_DNA"/>
</dbReference>
<feature type="domain" description="TonB-dependent receptor plug" evidence="4">
    <location>
        <begin position="73"/>
        <end position="188"/>
    </location>
</feature>
<sequence>MRFRIIQLICVLFSVVWLSGPVWGQGDPEVEDSLVKVVNTRRFNQELQRTHHPGTLEVNPKISQAPFSGAAATPMISLQQYIKGTAAGLFVKEDNGEPGTEQFMFVRGLTHPVFSKQDLYSMQPVVFVNGAPLAQETGLSYNIQRFDFNRIGPATNPLSILDVNNIAQVELLKSPADLARLGPLAANGALWVTTKNAQSGVRQFNVDTYVGLLQRPAVKTVNAAYENNFRWPFYEKYASDDQKLDYPVYVANSYDPDYYGAADWNDLYYQAKPVYYLGFGLVGGSERANFRFNISDTRSHNFDATGFDRYAVSFGINMLPLKWLTITGNMNAIRTQRERNRNLRDRFAETRFVPDLTNPVSPGATSYQRFLDKYRGSEDQNKTNSFVGYFSAAAQLGALSLKSQLSLDYEEGLRDVFYGKPLMDNTSFISSYFGFNQRATIRNTVDYHFKSDDERHQVTIGAGQTFLTDQSKYDYVLGYNTPNDFIKIKEIRLSGSVYQNAYDIFAYPFTDKIKSALSSLYGSLGYSFRNVVTVNALGRYDGYSGFSKTNRWLLTPVFSSTVNIQELLRKTTPFSTIALKASWGIFGKLITDNRFRIGPQYRVDVGYSDEPVLGSYAGLAALSQTYSAGWIMNTYGWPYSEKLDIGTELGIWKDRLLLGIDYYNNEDKNMIVPVSLPTESGFTYKQVQGMAVRNTGINISITAGILKHPKGLSWVLDANFSTNHNKLTRLPYQLQEIEYPDRKLVVGQPVDAFWVYQNDGMINQPADIPMGPVLQDGSRNPVKFGTLELGVGDAIWKDVNNDGIINARDKVLKGHSMPVYYGGLGNKLTYRNFNLDFLLFYGLGHRLQNQLTAGKLDFINTENSRNITYVKEVTFWQQTFDYNRYPMYNPWSGTIPYRLDQDLFLERADFLKLRYLTLGYDFSKTTLLKSMKLSKALLYVTASNLFTLTPFKGGDPELTDYQGIYSGRSLPIARSYIIGAKLNF</sequence>
<dbReference type="InterPro" id="IPR012910">
    <property type="entry name" value="Plug_dom"/>
</dbReference>
<keyword evidence="2" id="KW-0472">Membrane</keyword>
<evidence type="ECO:0000256" key="2">
    <source>
        <dbReference type="ARBA" id="ARBA00023136"/>
    </source>
</evidence>
<dbReference type="Gene3D" id="2.40.170.20">
    <property type="entry name" value="TonB-dependent receptor, beta-barrel domain"/>
    <property type="match status" value="1"/>
</dbReference>
<dbReference type="Pfam" id="PF07715">
    <property type="entry name" value="Plug"/>
    <property type="match status" value="1"/>
</dbReference>
<dbReference type="RefSeq" id="WP_231003617.1">
    <property type="nucleotide sequence ID" value="NZ_JAJNEC010000004.1"/>
</dbReference>
<dbReference type="SUPFAM" id="SSF56935">
    <property type="entry name" value="Porins"/>
    <property type="match status" value="1"/>
</dbReference>
<accession>A0ABS8PN45</accession>
<comment type="caution">
    <text evidence="5">The sequence shown here is derived from an EMBL/GenBank/DDBJ whole genome shotgun (WGS) entry which is preliminary data.</text>
</comment>
<name>A0ABS8PN45_9BACT</name>
<evidence type="ECO:0000256" key="3">
    <source>
        <dbReference type="ARBA" id="ARBA00023237"/>
    </source>
</evidence>
<evidence type="ECO:0000256" key="1">
    <source>
        <dbReference type="ARBA" id="ARBA00004442"/>
    </source>
</evidence>
<dbReference type="InterPro" id="IPR037066">
    <property type="entry name" value="Plug_dom_sf"/>
</dbReference>